<protein>
    <submittedName>
        <fullName evidence="1">Uncharacterized protein</fullName>
    </submittedName>
</protein>
<name>A0A8S5S1F6_9CAUD</name>
<proteinExistence type="predicted"/>
<dbReference type="EMBL" id="BK032511">
    <property type="protein sequence ID" value="DAF44551.1"/>
    <property type="molecule type" value="Genomic_DNA"/>
</dbReference>
<reference evidence="1" key="1">
    <citation type="journal article" date="2021" name="Proc. Natl. Acad. Sci. U.S.A.">
        <title>A Catalog of Tens of Thousands of Viruses from Human Metagenomes Reveals Hidden Associations with Chronic Diseases.</title>
        <authorList>
            <person name="Tisza M.J."/>
            <person name="Buck C.B."/>
        </authorList>
    </citation>
    <scope>NUCLEOTIDE SEQUENCE</scope>
    <source>
        <strain evidence="1">Ct8Lf7</strain>
    </source>
</reference>
<accession>A0A8S5S1F6</accession>
<organism evidence="1">
    <name type="scientific">Podoviridae sp. ct8Lf7</name>
    <dbReference type="NCBI Taxonomy" id="2827723"/>
    <lineage>
        <taxon>Viruses</taxon>
        <taxon>Duplodnaviria</taxon>
        <taxon>Heunggongvirae</taxon>
        <taxon>Uroviricota</taxon>
        <taxon>Caudoviricetes</taxon>
    </lineage>
</organism>
<sequence>MKVGNYHFYFRLSDADGNETDFVAESGLVSVFIGFGAPNSLTTGTKNENSYKSVRFLMSNLDTSYDYVYVYYSRYFSEGNDNYTTEYIKVDKKFLISNAGTSSIVVSGFENNVSLTASDINLSYNIVDSAKA</sequence>
<evidence type="ECO:0000313" key="1">
    <source>
        <dbReference type="EMBL" id="DAF44551.1"/>
    </source>
</evidence>